<gene>
    <name evidence="7" type="ORF">GcM3_197023</name>
</gene>
<evidence type="ECO:0000259" key="6">
    <source>
        <dbReference type="Pfam" id="PF10033"/>
    </source>
</evidence>
<organism evidence="7 8">
    <name type="scientific">Golovinomyces cichoracearum</name>
    <dbReference type="NCBI Taxonomy" id="62708"/>
    <lineage>
        <taxon>Eukaryota</taxon>
        <taxon>Fungi</taxon>
        <taxon>Dikarya</taxon>
        <taxon>Ascomycota</taxon>
        <taxon>Pezizomycotina</taxon>
        <taxon>Leotiomycetes</taxon>
        <taxon>Erysiphales</taxon>
        <taxon>Erysiphaceae</taxon>
        <taxon>Golovinomyces</taxon>
    </lineage>
</organism>
<sequence>MHQHPRSPPPKVSSVPPLNTNPTRTNNMREGTTDPVSKINNPKACSSGRNEEDIASGTTSVLSGPSKDALKKLDQIIQNFHTKAAILVLQSRVSLPPIITQEGTKKINKWFQIETDDTNSFRQELSVWRNCGSYSDRPPPLIIETYIDFSGLTNSQRLVIEDDSGKIWDAHKAINIYNEGDTLSSRRNREIILERWRFELRDLPREAVYDFGSTLPTVYKKFIVFFRSLFATTKFVPTGRLVRNLAKNVFTGGSIKINCRVLNGRSPSNTFDALTYPIFENGNIPVTNNFVLGTTETPVGQVYAEVSYRQDCDFYIHDNEALLSSRFMGSEEYLISPSLGYKDPDSRAHQKSTEIQSILTNQQRLFNQNPFQKSERLSIYLKDASSPSSSPIYAQRVLKNPTSEIDSSPVEGSVKSRPLQFSRNSVCSMDGNTARRPSISFQPFKAGSLSSSPSYTKPTQRVEATTPISSQSSPRASGLSSLVQVRKQSSLTAGTPATLRGSPVASEQGTNLPASSSPIPASTSRYSSSFNRRRSQVISSNSGRSVADDDQSSSGKQSLSSSVQPGSAMIHETGIGGVAGSLQSDDDNISEFLKVLERQKTLKSFETSNETAVKRTSAQLSKYESLRESHNALTESMSSSTL</sequence>
<dbReference type="STRING" id="62708.A0A420HFI7"/>
<feature type="region of interest" description="Disordered" evidence="5">
    <location>
        <begin position="1"/>
        <end position="65"/>
    </location>
</feature>
<dbReference type="GO" id="GO:0034497">
    <property type="term" value="P:protein localization to phagophore assembly site"/>
    <property type="evidence" value="ECO:0007669"/>
    <property type="project" value="TreeGrafter"/>
</dbReference>
<feature type="region of interest" description="Disordered" evidence="5">
    <location>
        <begin position="425"/>
        <end position="572"/>
    </location>
</feature>
<dbReference type="GO" id="GO:0000423">
    <property type="term" value="P:mitophagy"/>
    <property type="evidence" value="ECO:0007669"/>
    <property type="project" value="TreeGrafter"/>
</dbReference>
<evidence type="ECO:0000256" key="1">
    <source>
        <dbReference type="ARBA" id="ARBA00005246"/>
    </source>
</evidence>
<dbReference type="EMBL" id="MCBQ01019761">
    <property type="protein sequence ID" value="RKF56147.1"/>
    <property type="molecule type" value="Genomic_DNA"/>
</dbReference>
<name>A0A420HFI7_9PEZI</name>
<proteinExistence type="inferred from homology"/>
<feature type="compositionally biased region" description="Low complexity" evidence="5">
    <location>
        <begin position="12"/>
        <end position="26"/>
    </location>
</feature>
<feature type="compositionally biased region" description="Polar residues" evidence="5">
    <location>
        <begin position="448"/>
        <end position="495"/>
    </location>
</feature>
<dbReference type="InterPro" id="IPR036570">
    <property type="entry name" value="HORMA_dom_sf"/>
</dbReference>
<dbReference type="PANTHER" id="PTHR13430:SF4">
    <property type="entry name" value="AUTOPHAGY-RELATED PROTEIN 13"/>
    <property type="match status" value="1"/>
</dbReference>
<keyword evidence="8" id="KW-1185">Reference proteome</keyword>
<comment type="similarity">
    <text evidence="1 4">Belongs to the ATG13 family. Fungi subfamily.</text>
</comment>
<protein>
    <recommendedName>
        <fullName evidence="2 4">Autophagy-related protein 13</fullName>
    </recommendedName>
</protein>
<dbReference type="InterPro" id="IPR040182">
    <property type="entry name" value="ATG13"/>
</dbReference>
<dbReference type="InterPro" id="IPR018731">
    <property type="entry name" value="Atg13_N"/>
</dbReference>
<dbReference type="GO" id="GO:0005829">
    <property type="term" value="C:cytosol"/>
    <property type="evidence" value="ECO:0007669"/>
    <property type="project" value="TreeGrafter"/>
</dbReference>
<feature type="compositionally biased region" description="Low complexity" evidence="5">
    <location>
        <begin position="552"/>
        <end position="564"/>
    </location>
</feature>
<evidence type="ECO:0000256" key="3">
    <source>
        <dbReference type="ARBA" id="ARBA00023006"/>
    </source>
</evidence>
<evidence type="ECO:0000256" key="5">
    <source>
        <dbReference type="SAM" id="MobiDB-lite"/>
    </source>
</evidence>
<dbReference type="GO" id="GO:0034727">
    <property type="term" value="P:piecemeal microautophagy of the nucleus"/>
    <property type="evidence" value="ECO:0007669"/>
    <property type="project" value="TreeGrafter"/>
</dbReference>
<dbReference type="GO" id="GO:0000407">
    <property type="term" value="C:phagophore assembly site"/>
    <property type="evidence" value="ECO:0007669"/>
    <property type="project" value="TreeGrafter"/>
</dbReference>
<keyword evidence="3 4" id="KW-0072">Autophagy</keyword>
<dbReference type="GO" id="GO:1990316">
    <property type="term" value="C:Atg1/ULK1 kinase complex"/>
    <property type="evidence" value="ECO:0007669"/>
    <property type="project" value="InterPro"/>
</dbReference>
<feature type="compositionally biased region" description="Pro residues" evidence="5">
    <location>
        <begin position="1"/>
        <end position="11"/>
    </location>
</feature>
<feature type="compositionally biased region" description="Low complexity" evidence="5">
    <location>
        <begin position="513"/>
        <end position="530"/>
    </location>
</feature>
<dbReference type="Gene3D" id="3.30.900.10">
    <property type="entry name" value="HORMA domain"/>
    <property type="match status" value="1"/>
</dbReference>
<dbReference type="AlphaFoldDB" id="A0A420HFI7"/>
<accession>A0A420HFI7</accession>
<reference evidence="7 8" key="1">
    <citation type="journal article" date="2018" name="BMC Genomics">
        <title>Comparative genome analyses reveal sequence features reflecting distinct modes of host-adaptation between dicot and monocot powdery mildew.</title>
        <authorList>
            <person name="Wu Y."/>
            <person name="Ma X."/>
            <person name="Pan Z."/>
            <person name="Kale S.D."/>
            <person name="Song Y."/>
            <person name="King H."/>
            <person name="Zhang Q."/>
            <person name="Presley C."/>
            <person name="Deng X."/>
            <person name="Wei C.I."/>
            <person name="Xiao S."/>
        </authorList>
    </citation>
    <scope>NUCLEOTIDE SEQUENCE [LARGE SCALE GENOMIC DNA]</scope>
    <source>
        <strain evidence="7">UMSG3</strain>
    </source>
</reference>
<comment type="caution">
    <text evidence="7">The sequence shown here is derived from an EMBL/GenBank/DDBJ whole genome shotgun (WGS) entry which is preliminary data.</text>
</comment>
<feature type="domain" description="Autophagy-related protein 13 N-terminal" evidence="6">
    <location>
        <begin position="77"/>
        <end position="314"/>
    </location>
</feature>
<dbReference type="Gene3D" id="6.10.140.1900">
    <property type="match status" value="1"/>
</dbReference>
<dbReference type="Proteomes" id="UP000283383">
    <property type="component" value="Unassembled WGS sequence"/>
</dbReference>
<evidence type="ECO:0000313" key="7">
    <source>
        <dbReference type="EMBL" id="RKF56147.1"/>
    </source>
</evidence>
<dbReference type="Pfam" id="PF10033">
    <property type="entry name" value="ATG13"/>
    <property type="match status" value="1"/>
</dbReference>
<dbReference type="PANTHER" id="PTHR13430">
    <property type="match status" value="1"/>
</dbReference>
<evidence type="ECO:0000313" key="8">
    <source>
        <dbReference type="Proteomes" id="UP000283383"/>
    </source>
</evidence>
<evidence type="ECO:0000256" key="4">
    <source>
        <dbReference type="RuleBase" id="RU361214"/>
    </source>
</evidence>
<feature type="compositionally biased region" description="Polar residues" evidence="5">
    <location>
        <begin position="28"/>
        <end position="48"/>
    </location>
</feature>
<evidence type="ECO:0000256" key="2">
    <source>
        <dbReference type="ARBA" id="ARBA00013801"/>
    </source>
</evidence>